<accession>A0A1E5GY09</accession>
<organism evidence="1 2">
    <name type="scientific">Enterococcus termitis</name>
    <dbReference type="NCBI Taxonomy" id="332950"/>
    <lineage>
        <taxon>Bacteria</taxon>
        <taxon>Bacillati</taxon>
        <taxon>Bacillota</taxon>
        <taxon>Bacilli</taxon>
        <taxon>Lactobacillales</taxon>
        <taxon>Enterococcaceae</taxon>
        <taxon>Enterococcus</taxon>
    </lineage>
</organism>
<dbReference type="EMBL" id="MIJY01000011">
    <property type="protein sequence ID" value="OEG17611.1"/>
    <property type="molecule type" value="Genomic_DNA"/>
</dbReference>
<comment type="caution">
    <text evidence="1">The sequence shown here is derived from an EMBL/GenBank/DDBJ whole genome shotgun (WGS) entry which is preliminary data.</text>
</comment>
<dbReference type="AlphaFoldDB" id="A0A1E5GY09"/>
<dbReference type="RefSeq" id="WP_069662948.1">
    <property type="nucleotide sequence ID" value="NZ_JBHUJJ010000001.1"/>
</dbReference>
<gene>
    <name evidence="1" type="ORF">BCR25_18035</name>
</gene>
<reference evidence="2" key="1">
    <citation type="submission" date="2016-09" db="EMBL/GenBank/DDBJ databases">
        <authorList>
            <person name="Gulvik C.A."/>
        </authorList>
    </citation>
    <scope>NUCLEOTIDE SEQUENCE [LARGE SCALE GENOMIC DNA]</scope>
    <source>
        <strain evidence="2">LMG 8895</strain>
    </source>
</reference>
<proteinExistence type="predicted"/>
<dbReference type="Proteomes" id="UP000095094">
    <property type="component" value="Unassembled WGS sequence"/>
</dbReference>
<evidence type="ECO:0000313" key="1">
    <source>
        <dbReference type="EMBL" id="OEG17611.1"/>
    </source>
</evidence>
<protein>
    <submittedName>
        <fullName evidence="1">Uncharacterized protein</fullName>
    </submittedName>
</protein>
<dbReference type="OrthoDB" id="1492303at2"/>
<evidence type="ECO:0000313" key="2">
    <source>
        <dbReference type="Proteomes" id="UP000095094"/>
    </source>
</evidence>
<keyword evidence="2" id="KW-1185">Reference proteome</keyword>
<name>A0A1E5GY09_9ENTE</name>
<sequence>MSTQEYRLFEDHIISQFPVNSCIFYQGKEYVVSISGKPTPQGISGECKTDVYILLVNPKDTNDSVELKISCKLSSSNEFQENKLTELRAFDYFGEDAKRILETATKNLQNIFENDIIDSPTGIGSKKGGYLTLGWLVDITTKWRRKSEPFIMTEKEIRDLVYIGRGLPDSKKNAIVCGVVIPDSGLANMMLVSERKDISSYNDVLKQLIPIESYPIKEHFIILKAINFFPGALKYQGINPYDGNRPFAVRVHWDYDELTDSLVSTLDYADPLKTNGMAMLCMKKLNSHSLNFHLKNNLNIF</sequence>